<evidence type="ECO:0000256" key="1">
    <source>
        <dbReference type="SAM" id="MobiDB-lite"/>
    </source>
</evidence>
<dbReference type="Pfam" id="PF03572">
    <property type="entry name" value="Peptidase_S41"/>
    <property type="match status" value="1"/>
</dbReference>
<dbReference type="GO" id="GO:0004175">
    <property type="term" value="F:endopeptidase activity"/>
    <property type="evidence" value="ECO:0007669"/>
    <property type="project" value="TreeGrafter"/>
</dbReference>
<dbReference type="InterPro" id="IPR029045">
    <property type="entry name" value="ClpP/crotonase-like_dom_sf"/>
</dbReference>
<feature type="domain" description="Tail specific protease" evidence="2">
    <location>
        <begin position="259"/>
        <end position="482"/>
    </location>
</feature>
<comment type="caution">
    <text evidence="3">The sequence shown here is derived from an EMBL/GenBank/DDBJ whole genome shotgun (WGS) entry which is preliminary data.</text>
</comment>
<dbReference type="Gene3D" id="3.90.226.10">
    <property type="entry name" value="2-enoyl-CoA Hydratase, Chain A, domain 1"/>
    <property type="match status" value="1"/>
</dbReference>
<evidence type="ECO:0000313" key="3">
    <source>
        <dbReference type="EMBL" id="MBO0938144.1"/>
    </source>
</evidence>
<evidence type="ECO:0000259" key="2">
    <source>
        <dbReference type="SMART" id="SM00245"/>
    </source>
</evidence>
<dbReference type="SUPFAM" id="SSF52096">
    <property type="entry name" value="ClpP/crotonase"/>
    <property type="match status" value="1"/>
</dbReference>
<dbReference type="Proteomes" id="UP000664034">
    <property type="component" value="Unassembled WGS sequence"/>
</dbReference>
<name>A0A939GJ16_9BACT</name>
<dbReference type="InterPro" id="IPR005151">
    <property type="entry name" value="Tail-specific_protease"/>
</dbReference>
<dbReference type="RefSeq" id="WP_207365676.1">
    <property type="nucleotide sequence ID" value="NZ_JAFMYV010000008.1"/>
</dbReference>
<dbReference type="PANTHER" id="PTHR32060">
    <property type="entry name" value="TAIL-SPECIFIC PROTEASE"/>
    <property type="match status" value="1"/>
</dbReference>
<sequence length="509" mass="57080">MTSFFFRGIFCWLSGLLLLNVGLLAQPLPPPPPNPLNHVYSVDQLRNDFALVRKALEEAHPGLYRYYPRDSINRWFDAAAARLDRPMTELQFRRAIEPAIDHIGCGHTDLYASKAFTRFRKRNPLKPFPVDAIVLNNKLYVRENRSTDTTVRRGNEIVRINGRPAQAVLERIYNYISSDGYNQTFKPFVINTGSFGSYYTLAFGADSVAHELTLRDSTGATQTLSFRTRPDRIKPRLDSLDKRTIPASRPKRKPATETKPDELRSFVFSDRDTTTAIMTITSFSGGGQRGFFKQSFHTLAAKKRIKNLIVDVRGNLGGNSGASINLVSYLVGKSFQAYTQVDAPVRQVSFNQYLGWKFWRFFLRNFFTRRTPEGTFRRTGETGIIKPVRRNGFKGRVFVLTNGGTFSAAAIFASLAKHNAPDRVTVVGRETGGGEFGCNAFTSPYLTLPETGVQLRLPLYKIVLGIEGKDQGHGVMPDVPVAYTLPAVMAGRDLDVEVVYELIKPKAGR</sequence>
<protein>
    <recommendedName>
        <fullName evidence="2">Tail specific protease domain-containing protein</fullName>
    </recommendedName>
</protein>
<evidence type="ECO:0000313" key="4">
    <source>
        <dbReference type="Proteomes" id="UP000664034"/>
    </source>
</evidence>
<dbReference type="SMART" id="SM00245">
    <property type="entry name" value="TSPc"/>
    <property type="match status" value="1"/>
</dbReference>
<dbReference type="GO" id="GO:0006508">
    <property type="term" value="P:proteolysis"/>
    <property type="evidence" value="ECO:0007669"/>
    <property type="project" value="InterPro"/>
</dbReference>
<gene>
    <name evidence="3" type="ORF">J2I47_16450</name>
</gene>
<dbReference type="PANTHER" id="PTHR32060:SF30">
    <property type="entry name" value="CARBOXY-TERMINAL PROCESSING PROTEASE CTPA"/>
    <property type="match status" value="1"/>
</dbReference>
<dbReference type="GO" id="GO:0008236">
    <property type="term" value="F:serine-type peptidase activity"/>
    <property type="evidence" value="ECO:0007669"/>
    <property type="project" value="InterPro"/>
</dbReference>
<reference evidence="3" key="1">
    <citation type="submission" date="2021-03" db="EMBL/GenBank/DDBJ databases">
        <title>Fibrella sp. HMF5335 genome sequencing and assembly.</title>
        <authorList>
            <person name="Kang H."/>
            <person name="Kim H."/>
            <person name="Bae S."/>
            <person name="Joh K."/>
        </authorList>
    </citation>
    <scope>NUCLEOTIDE SEQUENCE</scope>
    <source>
        <strain evidence="3">HMF5335</strain>
    </source>
</reference>
<organism evidence="3 4">
    <name type="scientific">Fibrella rubiginis</name>
    <dbReference type="NCBI Taxonomy" id="2817060"/>
    <lineage>
        <taxon>Bacteria</taxon>
        <taxon>Pseudomonadati</taxon>
        <taxon>Bacteroidota</taxon>
        <taxon>Cytophagia</taxon>
        <taxon>Cytophagales</taxon>
        <taxon>Spirosomataceae</taxon>
        <taxon>Fibrella</taxon>
    </lineage>
</organism>
<proteinExistence type="predicted"/>
<accession>A0A939GJ16</accession>
<dbReference type="GO" id="GO:0007165">
    <property type="term" value="P:signal transduction"/>
    <property type="evidence" value="ECO:0007669"/>
    <property type="project" value="TreeGrafter"/>
</dbReference>
<keyword evidence="4" id="KW-1185">Reference proteome</keyword>
<dbReference type="AlphaFoldDB" id="A0A939GJ16"/>
<dbReference type="EMBL" id="JAFMYV010000008">
    <property type="protein sequence ID" value="MBO0938144.1"/>
    <property type="molecule type" value="Genomic_DNA"/>
</dbReference>
<dbReference type="GO" id="GO:0030288">
    <property type="term" value="C:outer membrane-bounded periplasmic space"/>
    <property type="evidence" value="ECO:0007669"/>
    <property type="project" value="TreeGrafter"/>
</dbReference>
<feature type="region of interest" description="Disordered" evidence="1">
    <location>
        <begin position="237"/>
        <end position="260"/>
    </location>
</feature>